<feature type="coiled-coil region" evidence="3">
    <location>
        <begin position="85"/>
        <end position="150"/>
    </location>
</feature>
<evidence type="ECO:0000256" key="2">
    <source>
        <dbReference type="ARBA" id="ARBA00023054"/>
    </source>
</evidence>
<proteinExistence type="predicted"/>
<dbReference type="SUPFAM" id="SSF111369">
    <property type="entry name" value="HlyD-like secretion proteins"/>
    <property type="match status" value="1"/>
</dbReference>
<evidence type="ECO:0000313" key="5">
    <source>
        <dbReference type="EMBL" id="ACF13780.1"/>
    </source>
</evidence>
<dbReference type="EMBL" id="CP001100">
    <property type="protein sequence ID" value="ACF13780.1"/>
    <property type="molecule type" value="Genomic_DNA"/>
</dbReference>
<dbReference type="PANTHER" id="PTHR32347:SF23">
    <property type="entry name" value="BLL5650 PROTEIN"/>
    <property type="match status" value="1"/>
</dbReference>
<feature type="chain" id="PRO_5002795923" evidence="4">
    <location>
        <begin position="22"/>
        <end position="297"/>
    </location>
</feature>
<dbReference type="InterPro" id="IPR050465">
    <property type="entry name" value="UPF0194_transport"/>
</dbReference>
<comment type="subcellular location">
    <subcellularLocation>
        <location evidence="1">Cell envelope</location>
    </subcellularLocation>
</comment>
<dbReference type="Proteomes" id="UP000001208">
    <property type="component" value="Chromosome"/>
</dbReference>
<evidence type="ECO:0000256" key="1">
    <source>
        <dbReference type="ARBA" id="ARBA00004196"/>
    </source>
</evidence>
<organism evidence="5 6">
    <name type="scientific">Chloroherpeton thalassium (strain ATCC 35110 / GB-78)</name>
    <dbReference type="NCBI Taxonomy" id="517418"/>
    <lineage>
        <taxon>Bacteria</taxon>
        <taxon>Pseudomonadati</taxon>
        <taxon>Chlorobiota</taxon>
        <taxon>Chlorobiia</taxon>
        <taxon>Chlorobiales</taxon>
        <taxon>Chloroherpetonaceae</taxon>
        <taxon>Chloroherpeton</taxon>
    </lineage>
</organism>
<dbReference type="GO" id="GO:0030313">
    <property type="term" value="C:cell envelope"/>
    <property type="evidence" value="ECO:0007669"/>
    <property type="project" value="UniProtKB-SubCell"/>
</dbReference>
<dbReference type="OrthoDB" id="9778236at2"/>
<dbReference type="HOGENOM" id="CLU_018816_6_3_10"/>
<accession>B3QZ87</accession>
<dbReference type="AlphaFoldDB" id="B3QZ87"/>
<reference evidence="5 6" key="1">
    <citation type="submission" date="2008-06" db="EMBL/GenBank/DDBJ databases">
        <title>Complete sequence of Chloroherpeton thalassium ATCC 35110.</title>
        <authorList>
            <consortium name="US DOE Joint Genome Institute"/>
            <person name="Lucas S."/>
            <person name="Copeland A."/>
            <person name="Lapidus A."/>
            <person name="Glavina del Rio T."/>
            <person name="Dalin E."/>
            <person name="Tice H."/>
            <person name="Bruce D."/>
            <person name="Goodwin L."/>
            <person name="Pitluck S."/>
            <person name="Schmutz J."/>
            <person name="Larimer F."/>
            <person name="Land M."/>
            <person name="Hauser L."/>
            <person name="Kyrpides N."/>
            <person name="Mikhailova N."/>
            <person name="Liu Z."/>
            <person name="Li T."/>
            <person name="Zhao F."/>
            <person name="Overmann J."/>
            <person name="Bryant D.A."/>
            <person name="Richardson P."/>
        </authorList>
    </citation>
    <scope>NUCLEOTIDE SEQUENCE [LARGE SCALE GENOMIC DNA]</scope>
    <source>
        <strain evidence="6">ATCC 35110 / GB-78</strain>
    </source>
</reference>
<dbReference type="RefSeq" id="WP_012499864.1">
    <property type="nucleotide sequence ID" value="NC_011026.1"/>
</dbReference>
<sequence>MTKRPVFQFFLFALAMLLLHGCGNNGKSDAYGNFESTEILISAEGNGNLMRFDIEEGKKLQAGAVVGYIDTVQLSLKRRELAMRRQSLSAQISSVLSEIAVLEEEKSISEKERERYERLVTDKAVPTKQLDDINDKIAVTEKRIRATETQNANILGQVRAMDAQIAQLDDQIRRCVIRNPIDGVVLTKYAEPHELTAVGKPLYKIADLNTMFLRVYVSGDMLPKVKIGQKVEVLIDKTDTENQALAGEVSWISDKVEFTPKIIQTKDERVSMVYAVKIKLQNDGSLKIGMPGEANFK</sequence>
<evidence type="ECO:0000313" key="6">
    <source>
        <dbReference type="Proteomes" id="UP000001208"/>
    </source>
</evidence>
<keyword evidence="2 3" id="KW-0175">Coiled coil</keyword>
<dbReference type="eggNOG" id="COG0845">
    <property type="taxonomic scope" value="Bacteria"/>
</dbReference>
<name>B3QZ87_CHLT3</name>
<keyword evidence="4" id="KW-0732">Signal</keyword>
<keyword evidence="5" id="KW-0449">Lipoprotein</keyword>
<dbReference type="Gene3D" id="2.40.30.170">
    <property type="match status" value="1"/>
</dbReference>
<dbReference type="Gene3D" id="2.40.50.100">
    <property type="match status" value="1"/>
</dbReference>
<evidence type="ECO:0000256" key="3">
    <source>
        <dbReference type="SAM" id="Coils"/>
    </source>
</evidence>
<feature type="signal peptide" evidence="4">
    <location>
        <begin position="1"/>
        <end position="21"/>
    </location>
</feature>
<evidence type="ECO:0000256" key="4">
    <source>
        <dbReference type="SAM" id="SignalP"/>
    </source>
</evidence>
<dbReference type="KEGG" id="cts:Ctha_1317"/>
<dbReference type="STRING" id="517418.Ctha_1317"/>
<dbReference type="PANTHER" id="PTHR32347">
    <property type="entry name" value="EFFLUX SYSTEM COMPONENT YKNX-RELATED"/>
    <property type="match status" value="1"/>
</dbReference>
<gene>
    <name evidence="5" type="ordered locus">Ctha_1317</name>
</gene>
<protein>
    <submittedName>
        <fullName evidence="5">Putative ABC transport system, lipoprotein</fullName>
    </submittedName>
</protein>
<keyword evidence="6" id="KW-1185">Reference proteome</keyword>